<sequence>MASLRLNPGRTVISRKHSTLSFRSKGCNARKPAIQRLKVVSKIEYTTPSKVADLVETGYTIMDVRDETQFERAHLKDSVHIPLFTEDTAKDLNSIVNQQLHKGSVGNFKGTKHTVRNERFEETAQTLFPEKDAKLIIACQQGMRSTSAAEALVQLGYSDLTCIEGGYNDFKEVAEPLEIIGESTLDKAALGGMQAAQTTINVVVAGILFALYLGLEFFPDAGKDTLKVIYDSTGIMDPPSW</sequence>
<dbReference type="Pfam" id="PF00581">
    <property type="entry name" value="Rhodanese"/>
    <property type="match status" value="1"/>
</dbReference>
<dbReference type="PROSITE" id="PS50206">
    <property type="entry name" value="RHODANESE_3"/>
    <property type="match status" value="1"/>
</dbReference>
<reference evidence="2 3" key="1">
    <citation type="journal article" date="2015" name="Genome Biol. Evol.">
        <title>Comparative Genomics of a Bacterivorous Green Alga Reveals Evolutionary Causalities and Consequences of Phago-Mixotrophic Mode of Nutrition.</title>
        <authorList>
            <person name="Burns J.A."/>
            <person name="Paasch A."/>
            <person name="Narechania A."/>
            <person name="Kim E."/>
        </authorList>
    </citation>
    <scope>NUCLEOTIDE SEQUENCE [LARGE SCALE GENOMIC DNA]</scope>
    <source>
        <strain evidence="2 3">PLY_AMNH</strain>
    </source>
</reference>
<dbReference type="SMART" id="SM00450">
    <property type="entry name" value="RHOD"/>
    <property type="match status" value="1"/>
</dbReference>
<dbReference type="InterPro" id="IPR036873">
    <property type="entry name" value="Rhodanese-like_dom_sf"/>
</dbReference>
<organism evidence="2 3">
    <name type="scientific">Cymbomonas tetramitiformis</name>
    <dbReference type="NCBI Taxonomy" id="36881"/>
    <lineage>
        <taxon>Eukaryota</taxon>
        <taxon>Viridiplantae</taxon>
        <taxon>Chlorophyta</taxon>
        <taxon>Pyramimonadophyceae</taxon>
        <taxon>Pyramimonadales</taxon>
        <taxon>Pyramimonadaceae</taxon>
        <taxon>Cymbomonas</taxon>
    </lineage>
</organism>
<feature type="domain" description="Rhodanese" evidence="1">
    <location>
        <begin position="58"/>
        <end position="179"/>
    </location>
</feature>
<accession>A0AAE0BIG0</accession>
<dbReference type="PANTHER" id="PTHR45508:SF1">
    <property type="entry name" value="RHODANESE-LIKE DOMAIN-CONTAINING PROTEIN 9, CHLOROPLASTIC"/>
    <property type="match status" value="1"/>
</dbReference>
<dbReference type="PANTHER" id="PTHR45508">
    <property type="entry name" value="RHODANESE-LIKE DOMAIN-CONTAINING PROTEIN 9, CHLOROPLASTIC"/>
    <property type="match status" value="1"/>
</dbReference>
<dbReference type="InterPro" id="IPR044615">
    <property type="entry name" value="STR9"/>
</dbReference>
<keyword evidence="3" id="KW-1185">Reference proteome</keyword>
<comment type="caution">
    <text evidence="2">The sequence shown here is derived from an EMBL/GenBank/DDBJ whole genome shotgun (WGS) entry which is preliminary data.</text>
</comment>
<dbReference type="InterPro" id="IPR001763">
    <property type="entry name" value="Rhodanese-like_dom"/>
</dbReference>
<evidence type="ECO:0000259" key="1">
    <source>
        <dbReference type="PROSITE" id="PS50206"/>
    </source>
</evidence>
<dbReference type="CDD" id="cd00158">
    <property type="entry name" value="RHOD"/>
    <property type="match status" value="1"/>
</dbReference>
<protein>
    <recommendedName>
        <fullName evidence="1">Rhodanese domain-containing protein</fullName>
    </recommendedName>
</protein>
<dbReference type="EMBL" id="LGRX02035013">
    <property type="protein sequence ID" value="KAK3236493.1"/>
    <property type="molecule type" value="Genomic_DNA"/>
</dbReference>
<evidence type="ECO:0000313" key="2">
    <source>
        <dbReference type="EMBL" id="KAK3236493.1"/>
    </source>
</evidence>
<proteinExistence type="predicted"/>
<dbReference type="SUPFAM" id="SSF52821">
    <property type="entry name" value="Rhodanese/Cell cycle control phosphatase"/>
    <property type="match status" value="1"/>
</dbReference>
<dbReference type="Gene3D" id="3.40.250.10">
    <property type="entry name" value="Rhodanese-like domain"/>
    <property type="match status" value="1"/>
</dbReference>
<dbReference type="Proteomes" id="UP001190700">
    <property type="component" value="Unassembled WGS sequence"/>
</dbReference>
<gene>
    <name evidence="2" type="ORF">CYMTET_53380</name>
</gene>
<dbReference type="AlphaFoldDB" id="A0AAE0BIG0"/>
<evidence type="ECO:0000313" key="3">
    <source>
        <dbReference type="Proteomes" id="UP001190700"/>
    </source>
</evidence>
<name>A0AAE0BIG0_9CHLO</name>